<accession>L2GWV4</accession>
<evidence type="ECO:0000256" key="1">
    <source>
        <dbReference type="SAM" id="Phobius"/>
    </source>
</evidence>
<dbReference type="RefSeq" id="XP_008073690.1">
    <property type="nucleotide sequence ID" value="XM_008075499.1"/>
</dbReference>
<evidence type="ECO:0000313" key="3">
    <source>
        <dbReference type="Proteomes" id="UP000011081"/>
    </source>
</evidence>
<dbReference type="HOGENOM" id="CLU_1435450_0_0_1"/>
<dbReference type="EMBL" id="GL877411">
    <property type="protein sequence ID" value="ELA47827.1"/>
    <property type="molecule type" value="Genomic_DNA"/>
</dbReference>
<organism evidence="2 3">
    <name type="scientific">Vavraia culicis (isolate floridensis)</name>
    <name type="common">Microsporidian parasite</name>
    <dbReference type="NCBI Taxonomy" id="948595"/>
    <lineage>
        <taxon>Eukaryota</taxon>
        <taxon>Fungi</taxon>
        <taxon>Fungi incertae sedis</taxon>
        <taxon>Microsporidia</taxon>
        <taxon>Pleistophoridae</taxon>
        <taxon>Vavraia</taxon>
    </lineage>
</organism>
<keyword evidence="1" id="KW-0472">Membrane</keyword>
<reference evidence="3" key="1">
    <citation type="submission" date="2011-03" db="EMBL/GenBank/DDBJ databases">
        <title>The genome sequence of Vavraia culicis strain floridensis.</title>
        <authorList>
            <consortium name="The Broad Institute Genome Sequencing Platform"/>
            <person name="Cuomo C."/>
            <person name="Becnel J."/>
            <person name="Sanscrainte N."/>
            <person name="Young S.K."/>
            <person name="Zeng Q."/>
            <person name="Gargeya S."/>
            <person name="Fitzgerald M."/>
            <person name="Haas B."/>
            <person name="Abouelleil A."/>
            <person name="Alvarado L."/>
            <person name="Arachchi H.M."/>
            <person name="Berlin A."/>
            <person name="Chapman S.B."/>
            <person name="Gearin G."/>
            <person name="Goldberg J."/>
            <person name="Griggs A."/>
            <person name="Gujja S."/>
            <person name="Hansen M."/>
            <person name="Heiman D."/>
            <person name="Howarth C."/>
            <person name="Larimer J."/>
            <person name="Lui A."/>
            <person name="MacDonald P.J.P."/>
            <person name="McCowen C."/>
            <person name="Montmayeur A."/>
            <person name="Murphy C."/>
            <person name="Neiman D."/>
            <person name="Pearson M."/>
            <person name="Priest M."/>
            <person name="Roberts A."/>
            <person name="Saif S."/>
            <person name="Shea T."/>
            <person name="Sisk P."/>
            <person name="Stolte C."/>
            <person name="Sykes S."/>
            <person name="Wortman J."/>
            <person name="Nusbaum C."/>
            <person name="Birren B."/>
        </authorList>
    </citation>
    <scope>NUCLEOTIDE SEQUENCE [LARGE SCALE GENOMIC DNA]</scope>
    <source>
        <strain evidence="3">floridensis</strain>
    </source>
</reference>
<proteinExistence type="predicted"/>
<dbReference type="InParanoid" id="L2GWV4"/>
<dbReference type="OMA" id="YYEYEMM"/>
<feature type="transmembrane region" description="Helical" evidence="1">
    <location>
        <begin position="159"/>
        <end position="180"/>
    </location>
</feature>
<gene>
    <name evidence="2" type="ORF">VCUG_00669</name>
</gene>
<keyword evidence="1" id="KW-0812">Transmembrane</keyword>
<dbReference type="OrthoDB" id="10374048at2759"/>
<keyword evidence="3" id="KW-1185">Reference proteome</keyword>
<protein>
    <submittedName>
        <fullName evidence="2">Uncharacterized protein</fullName>
    </submittedName>
</protein>
<dbReference type="VEuPathDB" id="MicrosporidiaDB:VCUG_00669"/>
<dbReference type="AlphaFoldDB" id="L2GWV4"/>
<dbReference type="Proteomes" id="UP000011081">
    <property type="component" value="Unassembled WGS sequence"/>
</dbReference>
<dbReference type="GeneID" id="19878554"/>
<name>L2GWV4_VAVCU</name>
<evidence type="ECO:0000313" key="2">
    <source>
        <dbReference type="EMBL" id="ELA47827.1"/>
    </source>
</evidence>
<sequence>MEDFEEKIKREYRNGYLPQEIVERYIQMAGDDGLILDQELKKLPARITLKDLKDKLTEFRRNSFLHGSFESLDNDVVYTIKENHNNATNCDDTSHYISKIKNKTNGILGREQTMYHSFDDKFNNEKKEQRLRNVLNAYYEYEMMKMNKVRDEQRGKNRIYIIIGSFIAFGLFLIVLVLLLDFLEINKPY</sequence>
<keyword evidence="1" id="KW-1133">Transmembrane helix</keyword>